<dbReference type="InterPro" id="IPR051943">
    <property type="entry name" value="TRAFAC_Dynamin-like_GTPase"/>
</dbReference>
<feature type="compositionally biased region" description="Acidic residues" evidence="1">
    <location>
        <begin position="504"/>
        <end position="513"/>
    </location>
</feature>
<feature type="compositionally biased region" description="Acidic residues" evidence="1">
    <location>
        <begin position="295"/>
        <end position="306"/>
    </location>
</feature>
<feature type="domain" description="Dynamin-type G" evidence="2">
    <location>
        <begin position="614"/>
        <end position="853"/>
    </location>
</feature>
<feature type="compositionally biased region" description="Acidic residues" evidence="1">
    <location>
        <begin position="56"/>
        <end position="91"/>
    </location>
</feature>
<reference evidence="4" key="1">
    <citation type="submission" date="2013-03" db="EMBL/GenBank/DDBJ databases">
        <title>The Genome Sequence of Anopheles christyi ACHKN1017.</title>
        <authorList>
            <consortium name="The Broad Institute Genomics Platform"/>
            <person name="Neafsey D.E."/>
            <person name="Besansky N."/>
            <person name="Walker B."/>
            <person name="Young S.K."/>
            <person name="Zeng Q."/>
            <person name="Gargeya S."/>
            <person name="Fitzgerald M."/>
            <person name="Haas B."/>
            <person name="Abouelleil A."/>
            <person name="Allen A.W."/>
            <person name="Alvarado L."/>
            <person name="Arachchi H.M."/>
            <person name="Berlin A.M."/>
            <person name="Chapman S.B."/>
            <person name="Gainer-Dewar J."/>
            <person name="Goldberg J."/>
            <person name="Griggs A."/>
            <person name="Gujja S."/>
            <person name="Hansen M."/>
            <person name="Howarth C."/>
            <person name="Imamovic A."/>
            <person name="Ireland A."/>
            <person name="Larimer J."/>
            <person name="McCowan C."/>
            <person name="Murphy C."/>
            <person name="Pearson M."/>
            <person name="Poon T.W."/>
            <person name="Priest M."/>
            <person name="Roberts A."/>
            <person name="Saif S."/>
            <person name="Shea T."/>
            <person name="Sisk P."/>
            <person name="Sykes S."/>
            <person name="Wortman J."/>
            <person name="Nusbaum C."/>
            <person name="Birren B."/>
        </authorList>
    </citation>
    <scope>NUCLEOTIDE SEQUENCE [LARGE SCALE GENOMIC DNA]</scope>
    <source>
        <strain evidence="4">ACHKN1017</strain>
    </source>
</reference>
<dbReference type="Gene3D" id="3.40.50.300">
    <property type="entry name" value="P-loop containing nucleotide triphosphate hydrolases"/>
    <property type="match status" value="1"/>
</dbReference>
<dbReference type="InterPro" id="IPR030381">
    <property type="entry name" value="G_DYNAMIN_dom"/>
</dbReference>
<dbReference type="CDD" id="cd09913">
    <property type="entry name" value="EHD"/>
    <property type="match status" value="1"/>
</dbReference>
<feature type="compositionally biased region" description="Acidic residues" evidence="1">
    <location>
        <begin position="98"/>
        <end position="174"/>
    </location>
</feature>
<evidence type="ECO:0000259" key="2">
    <source>
        <dbReference type="PROSITE" id="PS51718"/>
    </source>
</evidence>
<name>A0A182K406_9DIPT</name>
<dbReference type="Proteomes" id="UP000075881">
    <property type="component" value="Unassembled WGS sequence"/>
</dbReference>
<dbReference type="PANTHER" id="PTHR43681:SF1">
    <property type="entry name" value="SARCALUMENIN"/>
    <property type="match status" value="1"/>
</dbReference>
<dbReference type="SUPFAM" id="SSF52540">
    <property type="entry name" value="P-loop containing nucleoside triphosphate hydrolases"/>
    <property type="match status" value="1"/>
</dbReference>
<reference evidence="3" key="2">
    <citation type="submission" date="2020-05" db="UniProtKB">
        <authorList>
            <consortium name="EnsemblMetazoa"/>
        </authorList>
    </citation>
    <scope>IDENTIFICATION</scope>
    <source>
        <strain evidence="3">ACHKN1017</strain>
    </source>
</reference>
<evidence type="ECO:0000313" key="4">
    <source>
        <dbReference type="Proteomes" id="UP000075881"/>
    </source>
</evidence>
<dbReference type="STRING" id="43041.A0A182K406"/>
<dbReference type="GO" id="GO:0005525">
    <property type="term" value="F:GTP binding"/>
    <property type="evidence" value="ECO:0007669"/>
    <property type="project" value="InterPro"/>
</dbReference>
<dbReference type="EnsemblMetazoa" id="ACHR005491-RA">
    <property type="protein sequence ID" value="ACHR005491-PA"/>
    <property type="gene ID" value="ACHR005491"/>
</dbReference>
<dbReference type="AlphaFoldDB" id="A0A182K406"/>
<accession>A0A182K406</accession>
<feature type="compositionally biased region" description="Acidic residues" evidence="1">
    <location>
        <begin position="184"/>
        <end position="285"/>
    </location>
</feature>
<feature type="compositionally biased region" description="Acidic residues" evidence="1">
    <location>
        <begin position="321"/>
        <end position="350"/>
    </location>
</feature>
<feature type="compositionally biased region" description="Acidic residues" evidence="1">
    <location>
        <begin position="521"/>
        <end position="538"/>
    </location>
</feature>
<keyword evidence="4" id="KW-1185">Reference proteome</keyword>
<dbReference type="PROSITE" id="PS51718">
    <property type="entry name" value="G_DYNAMIN_2"/>
    <property type="match status" value="1"/>
</dbReference>
<evidence type="ECO:0000313" key="3">
    <source>
        <dbReference type="EnsemblMetazoa" id="ACHR005491-PA"/>
    </source>
</evidence>
<sequence>MIYLKSNSNLTVVQAETPTEYECRPYIEKAIQDLKSESAEGVDENASIENTIDVTSQEEEDNTAAEEVSTEETDTATDDATEEITPSEEVQEQLFADTAEDEAADSEPTVDDNGSENVEASEETEPAASEEEATTEDQTEDQEEENVTEENVQSEEASEVVSEEVPAESDELTSEESANQVLEDATEEEEAAEEDDDEEEDESEDVATEEVTESAEEATDSQEAEADAAEEQEEEEDEEGESSAGVDDDTNSEENDDDDGEEEEEEENEAQDSSEDDEDGDLEEENAVKGSYDDREQEELEDDSAEANEPVSEEVVASSEDTTEQNESEDSEGTNSEEQETTTESSDEALTDAPEIASGEETEADDEPTSQEEADVTADDENLSEETENETVEGAASEEENTEAESETDEQSEEQEVDSQEEKEEEASQDEPSTEEPTAESGEDAAEETSQEQEAQSAEVVTDSQEAAEESSAEETVTESAEEEPVPTVAEESDEETVVKQDSEESLAEAGEESVEKSAEESETASQEEEQEESFPEEDLLLEYQIPTNLRDTAHVYELLNINDDASAREKALQETADVILRDLKRIYDNSIKPLETLYKYRDLSNRHFGDPEIFSKPLVLFMGPWSGGKSTILNYLTHNEYTPNSVRTGAEPSPAYFNILMHGDEPEVLDGTQLAADWTFSGLQKFGQGLLDRLRGQKLPNKLLERVNIVEIPGILEVRKQVSKYFPFNDACQWFIDRADIIFLVYDPSKLDVGPETEAILDQLKGREYQTRILLNKADQVKPEELLRVQGALIWNISPLMSSAQPPVMYTVSLWSNPYEVGAPVRLLQSQERSLLLDLGQAIDRRIENKIASARRFAVRVRNHAKMVDCYLTTYYNHKTLFGNKKQISEKIIASPQDYHIYEGLSTLTNISRYDLPDPEVYRDFFHLNPLYEFKKLSETCTYFRGCPINKLDVAIAYELPELVGKYKKMSEAALAKLDVLTPTSDFGKGKSNS</sequence>
<organism evidence="3 4">
    <name type="scientific">Anopheles christyi</name>
    <dbReference type="NCBI Taxonomy" id="43041"/>
    <lineage>
        <taxon>Eukaryota</taxon>
        <taxon>Metazoa</taxon>
        <taxon>Ecdysozoa</taxon>
        <taxon>Arthropoda</taxon>
        <taxon>Hexapoda</taxon>
        <taxon>Insecta</taxon>
        <taxon>Pterygota</taxon>
        <taxon>Neoptera</taxon>
        <taxon>Endopterygota</taxon>
        <taxon>Diptera</taxon>
        <taxon>Nematocera</taxon>
        <taxon>Culicoidea</taxon>
        <taxon>Culicidae</taxon>
        <taxon>Anophelinae</taxon>
        <taxon>Anopheles</taxon>
    </lineage>
</organism>
<feature type="compositionally biased region" description="Acidic residues" evidence="1">
    <location>
        <begin position="358"/>
        <end position="451"/>
    </location>
</feature>
<dbReference type="VEuPathDB" id="VectorBase:ACHR005491"/>
<dbReference type="Gene3D" id="1.10.268.20">
    <property type="match status" value="2"/>
</dbReference>
<proteinExistence type="predicted"/>
<feature type="compositionally biased region" description="Low complexity" evidence="1">
    <location>
        <begin position="452"/>
        <end position="462"/>
    </location>
</feature>
<dbReference type="Pfam" id="PF16880">
    <property type="entry name" value="EHD_N"/>
    <property type="match status" value="1"/>
</dbReference>
<feature type="region of interest" description="Disordered" evidence="1">
    <location>
        <begin position="36"/>
        <end position="538"/>
    </location>
</feature>
<dbReference type="PANTHER" id="PTHR43681">
    <property type="entry name" value="TRANSMEMBRANE GTPASE FZO"/>
    <property type="match status" value="1"/>
</dbReference>
<feature type="compositionally biased region" description="Low complexity" evidence="1">
    <location>
        <begin position="307"/>
        <end position="320"/>
    </location>
</feature>
<feature type="compositionally biased region" description="Acidic residues" evidence="1">
    <location>
        <begin position="466"/>
        <end position="496"/>
    </location>
</feature>
<evidence type="ECO:0000256" key="1">
    <source>
        <dbReference type="SAM" id="MobiDB-lite"/>
    </source>
</evidence>
<dbReference type="InterPro" id="IPR031692">
    <property type="entry name" value="EHD_N"/>
</dbReference>
<protein>
    <recommendedName>
        <fullName evidence="2">Dynamin-type G domain-containing protein</fullName>
    </recommendedName>
</protein>
<dbReference type="InterPro" id="IPR027417">
    <property type="entry name" value="P-loop_NTPase"/>
</dbReference>